<dbReference type="Proteomes" id="UP000801492">
    <property type="component" value="Unassembled WGS sequence"/>
</dbReference>
<sequence>MFNYFGETNNQIDLQRWRYYQQQQADALNNRALFRQSRNQNMQKREVAKAHEIYLIQKTPVNYGLNYDNNLKLLHESFGEQQEKDIEALNDLIGKAPSIQLAGLSQLLNPKDFTPITEHIVDIANPQSKPNIKVVHAPPEYQEAVAQIQVLEDAKKKAQQQNSLNHLNEVAQQQAEDIFIKTQQADLGQIENQDDQDLLITQTERSLQYASQYAFGYRVRDYRSGNDFGHEEISDGHTAKGQYHVLLPDGRLQNVQYWADDTGFHAKITYERLAQH</sequence>
<gene>
    <name evidence="3" type="ORF">ILUMI_07998</name>
</gene>
<reference evidence="3" key="1">
    <citation type="submission" date="2019-08" db="EMBL/GenBank/DDBJ databases">
        <title>The genome of the North American firefly Photinus pyralis.</title>
        <authorList>
            <consortium name="Photinus pyralis genome working group"/>
            <person name="Fallon T.R."/>
            <person name="Sander Lower S.E."/>
            <person name="Weng J.-K."/>
        </authorList>
    </citation>
    <scope>NUCLEOTIDE SEQUENCE</scope>
    <source>
        <strain evidence="3">TRF0915ILg1</strain>
        <tissue evidence="3">Whole body</tissue>
    </source>
</reference>
<dbReference type="PROSITE" id="PS00233">
    <property type="entry name" value="CHIT_BIND_RR_1"/>
    <property type="match status" value="1"/>
</dbReference>
<evidence type="ECO:0000256" key="1">
    <source>
        <dbReference type="ARBA" id="ARBA00022460"/>
    </source>
</evidence>
<dbReference type="AlphaFoldDB" id="A0A8K0D2F6"/>
<organism evidence="3 4">
    <name type="scientific">Ignelater luminosus</name>
    <name type="common">Cucubano</name>
    <name type="synonym">Pyrophorus luminosus</name>
    <dbReference type="NCBI Taxonomy" id="2038154"/>
    <lineage>
        <taxon>Eukaryota</taxon>
        <taxon>Metazoa</taxon>
        <taxon>Ecdysozoa</taxon>
        <taxon>Arthropoda</taxon>
        <taxon>Hexapoda</taxon>
        <taxon>Insecta</taxon>
        <taxon>Pterygota</taxon>
        <taxon>Neoptera</taxon>
        <taxon>Endopterygota</taxon>
        <taxon>Coleoptera</taxon>
        <taxon>Polyphaga</taxon>
        <taxon>Elateriformia</taxon>
        <taxon>Elateroidea</taxon>
        <taxon>Elateridae</taxon>
        <taxon>Agrypninae</taxon>
        <taxon>Pyrophorini</taxon>
        <taxon>Ignelater</taxon>
    </lineage>
</organism>
<name>A0A8K0D2F6_IGNLU</name>
<dbReference type="InterPro" id="IPR000618">
    <property type="entry name" value="Insect_cuticle"/>
</dbReference>
<keyword evidence="1 2" id="KW-0193">Cuticle</keyword>
<dbReference type="InterPro" id="IPR051217">
    <property type="entry name" value="Insect_Cuticle_Struc_Prot"/>
</dbReference>
<dbReference type="PANTHER" id="PTHR12236">
    <property type="entry name" value="STRUCTURAL CONTITUENT OF CUTICLE"/>
    <property type="match status" value="1"/>
</dbReference>
<dbReference type="OrthoDB" id="6595597at2759"/>
<protein>
    <submittedName>
        <fullName evidence="3">Uncharacterized protein</fullName>
    </submittedName>
</protein>
<dbReference type="GO" id="GO:0005615">
    <property type="term" value="C:extracellular space"/>
    <property type="evidence" value="ECO:0007669"/>
    <property type="project" value="TreeGrafter"/>
</dbReference>
<evidence type="ECO:0000256" key="2">
    <source>
        <dbReference type="PROSITE-ProRule" id="PRU00497"/>
    </source>
</evidence>
<dbReference type="PANTHER" id="PTHR12236:SF79">
    <property type="entry name" value="CUTICULAR PROTEIN 50CB-RELATED"/>
    <property type="match status" value="1"/>
</dbReference>
<keyword evidence="4" id="KW-1185">Reference proteome</keyword>
<dbReference type="Pfam" id="PF00379">
    <property type="entry name" value="Chitin_bind_4"/>
    <property type="match status" value="1"/>
</dbReference>
<evidence type="ECO:0000313" key="4">
    <source>
        <dbReference type="Proteomes" id="UP000801492"/>
    </source>
</evidence>
<comment type="caution">
    <text evidence="3">The sequence shown here is derived from an EMBL/GenBank/DDBJ whole genome shotgun (WGS) entry which is preliminary data.</text>
</comment>
<dbReference type="PROSITE" id="PS51155">
    <property type="entry name" value="CHIT_BIND_RR_2"/>
    <property type="match status" value="1"/>
</dbReference>
<evidence type="ECO:0000313" key="3">
    <source>
        <dbReference type="EMBL" id="KAF2898178.1"/>
    </source>
</evidence>
<dbReference type="EMBL" id="VTPC01003669">
    <property type="protein sequence ID" value="KAF2898178.1"/>
    <property type="molecule type" value="Genomic_DNA"/>
</dbReference>
<dbReference type="GO" id="GO:0031012">
    <property type="term" value="C:extracellular matrix"/>
    <property type="evidence" value="ECO:0007669"/>
    <property type="project" value="TreeGrafter"/>
</dbReference>
<proteinExistence type="predicted"/>
<dbReference type="GO" id="GO:0042302">
    <property type="term" value="F:structural constituent of cuticle"/>
    <property type="evidence" value="ECO:0007669"/>
    <property type="project" value="UniProtKB-UniRule"/>
</dbReference>
<dbReference type="InterPro" id="IPR031311">
    <property type="entry name" value="CHIT_BIND_RR_consensus"/>
</dbReference>
<accession>A0A8K0D2F6</accession>